<gene>
    <name evidence="1" type="ORF">ElyMa_000047600</name>
</gene>
<name>A0AAV4EDN9_9GAST</name>
<protein>
    <recommendedName>
        <fullName evidence="3">Secreted protein</fullName>
    </recommendedName>
</protein>
<comment type="caution">
    <text evidence="1">The sequence shown here is derived from an EMBL/GenBank/DDBJ whole genome shotgun (WGS) entry which is preliminary data.</text>
</comment>
<keyword evidence="2" id="KW-1185">Reference proteome</keyword>
<organism evidence="1 2">
    <name type="scientific">Elysia marginata</name>
    <dbReference type="NCBI Taxonomy" id="1093978"/>
    <lineage>
        <taxon>Eukaryota</taxon>
        <taxon>Metazoa</taxon>
        <taxon>Spiralia</taxon>
        <taxon>Lophotrochozoa</taxon>
        <taxon>Mollusca</taxon>
        <taxon>Gastropoda</taxon>
        <taxon>Heterobranchia</taxon>
        <taxon>Euthyneura</taxon>
        <taxon>Panpulmonata</taxon>
        <taxon>Sacoglossa</taxon>
        <taxon>Placobranchoidea</taxon>
        <taxon>Plakobranchidae</taxon>
        <taxon>Elysia</taxon>
    </lineage>
</organism>
<sequence length="111" mass="13117">MIMIMMMMMMMIIMIMIIIIIIITNINQYYHYCHQLPFQFVIQLSFSIVRTEDSFDRNAIHSCSVIAKVLKTKTRLHQHSKYTLMKMSTPTTAKVFTDSYCLRSRKACSLH</sequence>
<evidence type="ECO:0000313" key="2">
    <source>
        <dbReference type="Proteomes" id="UP000762676"/>
    </source>
</evidence>
<reference evidence="1 2" key="1">
    <citation type="journal article" date="2021" name="Elife">
        <title>Chloroplast acquisition without the gene transfer in kleptoplastic sea slugs, Plakobranchus ocellatus.</title>
        <authorList>
            <person name="Maeda T."/>
            <person name="Takahashi S."/>
            <person name="Yoshida T."/>
            <person name="Shimamura S."/>
            <person name="Takaki Y."/>
            <person name="Nagai Y."/>
            <person name="Toyoda A."/>
            <person name="Suzuki Y."/>
            <person name="Arimoto A."/>
            <person name="Ishii H."/>
            <person name="Satoh N."/>
            <person name="Nishiyama T."/>
            <person name="Hasebe M."/>
            <person name="Maruyama T."/>
            <person name="Minagawa J."/>
            <person name="Obokata J."/>
            <person name="Shigenobu S."/>
        </authorList>
    </citation>
    <scope>NUCLEOTIDE SEQUENCE [LARGE SCALE GENOMIC DNA]</scope>
</reference>
<proteinExistence type="predicted"/>
<evidence type="ECO:0008006" key="3">
    <source>
        <dbReference type="Google" id="ProtNLM"/>
    </source>
</evidence>
<dbReference type="Proteomes" id="UP000762676">
    <property type="component" value="Unassembled WGS sequence"/>
</dbReference>
<accession>A0AAV4EDN9</accession>
<evidence type="ECO:0000313" key="1">
    <source>
        <dbReference type="EMBL" id="GFR59097.1"/>
    </source>
</evidence>
<dbReference type="AlphaFoldDB" id="A0AAV4EDN9"/>
<dbReference type="EMBL" id="BMAT01000071">
    <property type="protein sequence ID" value="GFR59097.1"/>
    <property type="molecule type" value="Genomic_DNA"/>
</dbReference>